<dbReference type="InterPro" id="IPR001031">
    <property type="entry name" value="Thioesterase"/>
</dbReference>
<dbReference type="Gene3D" id="3.30.300.30">
    <property type="match status" value="1"/>
</dbReference>
<dbReference type="SUPFAM" id="SSF47336">
    <property type="entry name" value="ACP-like"/>
    <property type="match status" value="1"/>
</dbReference>
<dbReference type="InterPro" id="IPR006162">
    <property type="entry name" value="Ppantetheine_attach_site"/>
</dbReference>
<reference evidence="5 6" key="1">
    <citation type="submission" date="2019-04" db="EMBL/GenBank/DDBJ databases">
        <title>Phreatobacter aquaticus sp. nov.</title>
        <authorList>
            <person name="Choi A."/>
            <person name="Baek K."/>
        </authorList>
    </citation>
    <scope>NUCLEOTIDE SEQUENCE [LARGE SCALE GENOMIC DNA]</scope>
    <source>
        <strain evidence="5 6">NMCR1094</strain>
    </source>
</reference>
<dbReference type="Pfam" id="PF13193">
    <property type="entry name" value="AMP-binding_C"/>
    <property type="match status" value="1"/>
</dbReference>
<name>A0A4D7QFB3_9HYPH</name>
<dbReference type="InterPro" id="IPR010071">
    <property type="entry name" value="AA_adenyl_dom"/>
</dbReference>
<dbReference type="Pfam" id="PF00501">
    <property type="entry name" value="AMP-binding"/>
    <property type="match status" value="1"/>
</dbReference>
<dbReference type="PROSITE" id="PS00455">
    <property type="entry name" value="AMP_BINDING"/>
    <property type="match status" value="1"/>
</dbReference>
<proteinExistence type="predicted"/>
<dbReference type="InterPro" id="IPR045851">
    <property type="entry name" value="AMP-bd_C_sf"/>
</dbReference>
<dbReference type="InterPro" id="IPR020806">
    <property type="entry name" value="PKS_PP-bd"/>
</dbReference>
<keyword evidence="2" id="KW-0596">Phosphopantetheine</keyword>
<dbReference type="GO" id="GO:0005737">
    <property type="term" value="C:cytoplasm"/>
    <property type="evidence" value="ECO:0007669"/>
    <property type="project" value="TreeGrafter"/>
</dbReference>
<dbReference type="PANTHER" id="PTHR45527:SF1">
    <property type="entry name" value="FATTY ACID SYNTHASE"/>
    <property type="match status" value="1"/>
</dbReference>
<evidence type="ECO:0000313" key="6">
    <source>
        <dbReference type="Proteomes" id="UP000298588"/>
    </source>
</evidence>
<evidence type="ECO:0000313" key="5">
    <source>
        <dbReference type="EMBL" id="QCK84373.1"/>
    </source>
</evidence>
<dbReference type="GO" id="GO:0043041">
    <property type="term" value="P:amino acid activation for nonribosomal peptide biosynthetic process"/>
    <property type="evidence" value="ECO:0007669"/>
    <property type="project" value="TreeGrafter"/>
</dbReference>
<keyword evidence="3" id="KW-0597">Phosphoprotein</keyword>
<dbReference type="SUPFAM" id="SSF56801">
    <property type="entry name" value="Acetyl-CoA synthetase-like"/>
    <property type="match status" value="1"/>
</dbReference>
<dbReference type="InterPro" id="IPR029058">
    <property type="entry name" value="AB_hydrolase_fold"/>
</dbReference>
<evidence type="ECO:0000256" key="1">
    <source>
        <dbReference type="ARBA" id="ARBA00001957"/>
    </source>
</evidence>
<dbReference type="Gene3D" id="3.40.50.1820">
    <property type="entry name" value="alpha/beta hydrolase"/>
    <property type="match status" value="1"/>
</dbReference>
<evidence type="ECO:0000256" key="3">
    <source>
        <dbReference type="ARBA" id="ARBA00022553"/>
    </source>
</evidence>
<evidence type="ECO:0000256" key="2">
    <source>
        <dbReference type="ARBA" id="ARBA00022450"/>
    </source>
</evidence>
<feature type="domain" description="Carrier" evidence="4">
    <location>
        <begin position="993"/>
        <end position="1068"/>
    </location>
</feature>
<dbReference type="SUPFAM" id="SSF53474">
    <property type="entry name" value="alpha/beta-Hydrolases"/>
    <property type="match status" value="1"/>
</dbReference>
<dbReference type="GO" id="GO:0044550">
    <property type="term" value="P:secondary metabolite biosynthetic process"/>
    <property type="evidence" value="ECO:0007669"/>
    <property type="project" value="TreeGrafter"/>
</dbReference>
<dbReference type="GO" id="GO:0003824">
    <property type="term" value="F:catalytic activity"/>
    <property type="evidence" value="ECO:0007669"/>
    <property type="project" value="InterPro"/>
</dbReference>
<dbReference type="Gene3D" id="3.40.50.12780">
    <property type="entry name" value="N-terminal domain of ligase-like"/>
    <property type="match status" value="1"/>
</dbReference>
<dbReference type="InterPro" id="IPR042099">
    <property type="entry name" value="ANL_N_sf"/>
</dbReference>
<dbReference type="CDD" id="cd19531">
    <property type="entry name" value="LCL_NRPS-like"/>
    <property type="match status" value="1"/>
</dbReference>
<dbReference type="RefSeq" id="WP_137097709.1">
    <property type="nucleotide sequence ID" value="NZ_CP039865.1"/>
</dbReference>
<dbReference type="Gene3D" id="1.10.1200.10">
    <property type="entry name" value="ACP-like"/>
    <property type="match status" value="1"/>
</dbReference>
<organism evidence="5 6">
    <name type="scientific">Phreatobacter aquaticus</name>
    <dbReference type="NCBI Taxonomy" id="2570229"/>
    <lineage>
        <taxon>Bacteria</taxon>
        <taxon>Pseudomonadati</taxon>
        <taxon>Pseudomonadota</taxon>
        <taxon>Alphaproteobacteria</taxon>
        <taxon>Hyphomicrobiales</taxon>
        <taxon>Phreatobacteraceae</taxon>
        <taxon>Phreatobacter</taxon>
    </lineage>
</organism>
<protein>
    <submittedName>
        <fullName evidence="5">Amino acid adenylation domain-containing protein</fullName>
    </submittedName>
</protein>
<dbReference type="CDD" id="cd05930">
    <property type="entry name" value="A_NRPS"/>
    <property type="match status" value="1"/>
</dbReference>
<dbReference type="EMBL" id="CP039865">
    <property type="protein sequence ID" value="QCK84373.1"/>
    <property type="molecule type" value="Genomic_DNA"/>
</dbReference>
<dbReference type="InterPro" id="IPR020845">
    <property type="entry name" value="AMP-binding_CS"/>
</dbReference>
<accession>A0A4D7QFB3</accession>
<dbReference type="KEGG" id="paqt:E8L99_00450"/>
<dbReference type="InterPro" id="IPR009081">
    <property type="entry name" value="PP-bd_ACP"/>
</dbReference>
<comment type="cofactor">
    <cofactor evidence="1">
        <name>pantetheine 4'-phosphate</name>
        <dbReference type="ChEBI" id="CHEBI:47942"/>
    </cofactor>
</comment>
<dbReference type="InterPro" id="IPR023213">
    <property type="entry name" value="CAT-like_dom_sf"/>
</dbReference>
<dbReference type="Pfam" id="PF00550">
    <property type="entry name" value="PP-binding"/>
    <property type="match status" value="1"/>
</dbReference>
<evidence type="ECO:0000259" key="4">
    <source>
        <dbReference type="PROSITE" id="PS50075"/>
    </source>
</evidence>
<dbReference type="Gene3D" id="3.30.559.30">
    <property type="entry name" value="Nonribosomal peptide synthetase, condensation domain"/>
    <property type="match status" value="1"/>
</dbReference>
<dbReference type="SUPFAM" id="SSF52777">
    <property type="entry name" value="CoA-dependent acyltransferases"/>
    <property type="match status" value="2"/>
</dbReference>
<dbReference type="InterPro" id="IPR036736">
    <property type="entry name" value="ACP-like_sf"/>
</dbReference>
<dbReference type="PANTHER" id="PTHR45527">
    <property type="entry name" value="NONRIBOSOMAL PEPTIDE SYNTHETASE"/>
    <property type="match status" value="1"/>
</dbReference>
<dbReference type="GO" id="GO:0031177">
    <property type="term" value="F:phosphopantetheine binding"/>
    <property type="evidence" value="ECO:0007669"/>
    <property type="project" value="InterPro"/>
</dbReference>
<dbReference type="Pfam" id="PF00668">
    <property type="entry name" value="Condensation"/>
    <property type="match status" value="1"/>
</dbReference>
<dbReference type="NCBIfam" id="TIGR01733">
    <property type="entry name" value="AA-adenyl-dom"/>
    <property type="match status" value="1"/>
</dbReference>
<dbReference type="Pfam" id="PF00975">
    <property type="entry name" value="Thioesterase"/>
    <property type="match status" value="1"/>
</dbReference>
<dbReference type="InterPro" id="IPR001242">
    <property type="entry name" value="Condensation_dom"/>
</dbReference>
<dbReference type="PROSITE" id="PS50075">
    <property type="entry name" value="CARRIER"/>
    <property type="match status" value="1"/>
</dbReference>
<dbReference type="Proteomes" id="UP000298588">
    <property type="component" value="Chromosome"/>
</dbReference>
<keyword evidence="6" id="KW-1185">Reference proteome</keyword>
<dbReference type="OrthoDB" id="9770470at2"/>
<dbReference type="PROSITE" id="PS00012">
    <property type="entry name" value="PHOSPHOPANTETHEINE"/>
    <property type="match status" value="1"/>
</dbReference>
<dbReference type="InterPro" id="IPR025110">
    <property type="entry name" value="AMP-bd_C"/>
</dbReference>
<sequence>MTRSATDHRPRPLSGEQQAMLAGRLVAMQSTSRPAGEASIRRVMSDAGGSAPLTTAQRRLWFLDRLSPGHFAYNSPLPLRLTGAVDSDQLETAFRRLIARHAVLRTRFSDQGPEPIQIVEPAIAFDLSRTDLSDLPEAERTARLGECLVRHAQIRFDLAHAPLIAAELVRLGPDDHALLINIHHIVTDGWSTGVLLADLDALYRSEDPAPLQIHYADLAHHEAGLPPEAGQAALDWWRKALADLPLTEIAADRPRPPQQSHEGEAVTLAIAPMQGRLVEALARQHGTSSFVVFLAAFFALLRTYTGQADLAVGSAAANRTRRETEPLIGFFVNTLVMRQTVEPGRSFADLVTAVHRTAMAALDHSETPFDRLVETVNPARDPSRNPLVQVALAVQPDLPARARFGDAEASIMSADYKATRFDIELHLYPDGRGGWQGALTYASALFERAGMERLAARFTLLLANAVMRPQAPVGTLAMIGPREAAELAASSAGPESRPYRSLPDRFATWAAETPHATALEHGQTRITYGELARRVEAMAGALASATPPGAIVAVLGGPSLEQITAVLALWRAGRAFLPLVPDLPEARLRAMVDDARPALILSVGDHPLPADIGQAIVDLESLLGAHEGKAATSPASPASTDLAYVIFTSGTSGRPKGVMIEHGGLANLCDAQQDELIGPTGARVLQFASPGFDAFIFELAMAFANGGALVLPETGGLTDRLQASERIRAGAITHVTLPPSMLTLLRPQEHPSLQTVVVAGEACPAGLDDWASTVRLFNAYGPTEATVWSTVERVTDGAARPPIGRPIRGTSVTSVDDSGAPLPSGIAGEIAIGGVGLARGYVGLTDLTAERFQTDPTGNRIYRTGDRGRRLPDGRIVYLGRTDRQLKRRGHRIEPAEIETLLERHATIAEAAVMLEGDQLVAYVMARARAVIEPDNVRAYLRAHLPAAMMPDQIRQVTHMPRNLSGKRDPAALRAMAPDAGQIATLAGGLPQGETEQRIAAIMAELLGGNAAPAIGRTDDFFALGGHSLLLLQLRNRLSAEFGRDLPLAGLFAAPDVAGITTLLQRGDGGEAADDLLWFRAHGSAPPLFLVHPAIGTSLCYAGLARALPAERPVYGLEAPAAFDTIADLAARYAAAIKARSPGGPYRIGGWSLGGTIAFEMARQMEEAGDKVQLIMIDAGLPWQADGRGSSGGGYVAMVLGLGREIVRSFPRSRADLQDMAALTGASATGGLRAIAATSIELVRRWSCFSALSRAWFGYRPQAYRGPVLILRASADGAASANDPLTATLTPYLSGPVISKTVRAAHLTLLGRKSVQALAEALEQGLSELDRRMS</sequence>
<dbReference type="SMART" id="SM00823">
    <property type="entry name" value="PKS_PP"/>
    <property type="match status" value="1"/>
</dbReference>
<dbReference type="InterPro" id="IPR000873">
    <property type="entry name" value="AMP-dep_synth/lig_dom"/>
</dbReference>
<dbReference type="Gene3D" id="3.30.559.10">
    <property type="entry name" value="Chloramphenicol acetyltransferase-like domain"/>
    <property type="match status" value="1"/>
</dbReference>
<gene>
    <name evidence="5" type="ORF">E8L99_00450</name>
</gene>